<comment type="caution">
    <text evidence="3">The sequence shown here is derived from an EMBL/GenBank/DDBJ whole genome shotgun (WGS) entry which is preliminary data.</text>
</comment>
<dbReference type="AlphaFoldDB" id="A0AA37SXC2"/>
<feature type="repeat" description="TPR" evidence="2">
    <location>
        <begin position="142"/>
        <end position="175"/>
    </location>
</feature>
<dbReference type="PROSITE" id="PS50005">
    <property type="entry name" value="TPR"/>
    <property type="match status" value="2"/>
</dbReference>
<evidence type="ECO:0000256" key="2">
    <source>
        <dbReference type="PROSITE-ProRule" id="PRU00339"/>
    </source>
</evidence>
<reference evidence="3" key="2">
    <citation type="submission" date="2023-01" db="EMBL/GenBank/DDBJ databases">
        <title>Draft genome sequence of Agaribacter marinus strain NBRC 110023.</title>
        <authorList>
            <person name="Sun Q."/>
            <person name="Mori K."/>
        </authorList>
    </citation>
    <scope>NUCLEOTIDE SEQUENCE</scope>
    <source>
        <strain evidence="3">NBRC 110023</strain>
    </source>
</reference>
<keyword evidence="4" id="KW-1185">Reference proteome</keyword>
<dbReference type="InterPro" id="IPR011990">
    <property type="entry name" value="TPR-like_helical_dom_sf"/>
</dbReference>
<dbReference type="PANTHER" id="PTHR12788:SF10">
    <property type="entry name" value="PROTEIN-TYROSINE SULFOTRANSFERASE"/>
    <property type="match status" value="1"/>
</dbReference>
<dbReference type="Gene3D" id="1.25.40.10">
    <property type="entry name" value="Tetratricopeptide repeat domain"/>
    <property type="match status" value="2"/>
</dbReference>
<dbReference type="EMBL" id="BSOT01000006">
    <property type="protein sequence ID" value="GLR71563.1"/>
    <property type="molecule type" value="Genomic_DNA"/>
</dbReference>
<feature type="repeat" description="TPR" evidence="2">
    <location>
        <begin position="40"/>
        <end position="73"/>
    </location>
</feature>
<dbReference type="GO" id="GO:0008476">
    <property type="term" value="F:protein-tyrosine sulfotransferase activity"/>
    <property type="evidence" value="ECO:0007669"/>
    <property type="project" value="InterPro"/>
</dbReference>
<evidence type="ECO:0000313" key="3">
    <source>
        <dbReference type="EMBL" id="GLR71563.1"/>
    </source>
</evidence>
<evidence type="ECO:0000256" key="1">
    <source>
        <dbReference type="ARBA" id="ARBA00022679"/>
    </source>
</evidence>
<reference evidence="3" key="1">
    <citation type="journal article" date="2014" name="Int. J. Syst. Evol. Microbiol.">
        <title>Complete genome sequence of Corynebacterium casei LMG S-19264T (=DSM 44701T), isolated from a smear-ripened cheese.</title>
        <authorList>
            <consortium name="US DOE Joint Genome Institute (JGI-PGF)"/>
            <person name="Walter F."/>
            <person name="Albersmeier A."/>
            <person name="Kalinowski J."/>
            <person name="Ruckert C."/>
        </authorList>
    </citation>
    <scope>NUCLEOTIDE SEQUENCE</scope>
    <source>
        <strain evidence="3">NBRC 110023</strain>
    </source>
</reference>
<dbReference type="PANTHER" id="PTHR12788">
    <property type="entry name" value="PROTEIN-TYROSINE SULFOTRANSFERASE 2"/>
    <property type="match status" value="1"/>
</dbReference>
<dbReference type="InterPro" id="IPR027417">
    <property type="entry name" value="P-loop_NTPase"/>
</dbReference>
<dbReference type="InterPro" id="IPR019734">
    <property type="entry name" value="TPR_rpt"/>
</dbReference>
<dbReference type="Pfam" id="PF13181">
    <property type="entry name" value="TPR_8"/>
    <property type="match status" value="1"/>
</dbReference>
<sequence>MSSDKIRQLHLAAQKLINQGQLKLAHGACSQILSIEPKHADAHFLLGMIALNMQQMTKAIGLINVALTASPDNAEYHAFYARALVLVNRYQEASDAVNTAIALGSNKAVVNDTIGVVLSRMGLHVEALVAFNKAIDIDATTPTYFYNLAASLKFIGKFKEAKAAYDRVISLQPNYYAAYSALAELQLATKKQNHIQRIQEQLDIVAGNVEGQLHLCHAMAKELECLGEFEKALEFLTLGNQAKKQQIAYDVKSDEKLFDSIKQSHRTYSKENRLTGHLSKTPIFVLGMPRSGTTLVDRIISSHSAVVSAGELQHFAVEAKKLTKTKSRQVLDSETIDAFSTLDFSELGASYLRSTASFLHQGNRVVDKMPLNFLYIGLIKKALPNAKIILLKRHAVDVCLSNFRTLFATSFSYYNYSYDLTDCGRYYALFDNLMEYWKSEFADELLEVSYEALVEQPERQTRNILNYLELPWEESCLNFHENPSPVSTASSVQVRKPMNSSSIGRWQKYGNQLDELVDFLVKQKLIEH</sequence>
<dbReference type="Proteomes" id="UP001156601">
    <property type="component" value="Unassembled WGS sequence"/>
</dbReference>
<organism evidence="3 4">
    <name type="scientific">Agaribacter marinus</name>
    <dbReference type="NCBI Taxonomy" id="1431249"/>
    <lineage>
        <taxon>Bacteria</taxon>
        <taxon>Pseudomonadati</taxon>
        <taxon>Pseudomonadota</taxon>
        <taxon>Gammaproteobacteria</taxon>
        <taxon>Alteromonadales</taxon>
        <taxon>Alteromonadaceae</taxon>
        <taxon>Agaribacter</taxon>
    </lineage>
</organism>
<keyword evidence="1" id="KW-0808">Transferase</keyword>
<keyword evidence="2" id="KW-0802">TPR repeat</keyword>
<name>A0AA37SXC2_9ALTE</name>
<proteinExistence type="predicted"/>
<accession>A0AA37SXC2</accession>
<dbReference type="Pfam" id="PF13469">
    <property type="entry name" value="Sulfotransfer_3"/>
    <property type="match status" value="1"/>
</dbReference>
<evidence type="ECO:0000313" key="4">
    <source>
        <dbReference type="Proteomes" id="UP001156601"/>
    </source>
</evidence>
<dbReference type="Pfam" id="PF14559">
    <property type="entry name" value="TPR_19"/>
    <property type="match status" value="1"/>
</dbReference>
<dbReference type="Gene3D" id="3.40.50.300">
    <property type="entry name" value="P-loop containing nucleotide triphosphate hydrolases"/>
    <property type="match status" value="1"/>
</dbReference>
<dbReference type="InterPro" id="IPR026634">
    <property type="entry name" value="TPST-like"/>
</dbReference>
<dbReference type="RefSeq" id="WP_284217915.1">
    <property type="nucleotide sequence ID" value="NZ_BSOT01000006.1"/>
</dbReference>
<protein>
    <submittedName>
        <fullName evidence="3">Sulfotransferase</fullName>
    </submittedName>
</protein>
<dbReference type="SUPFAM" id="SSF52540">
    <property type="entry name" value="P-loop containing nucleoside triphosphate hydrolases"/>
    <property type="match status" value="1"/>
</dbReference>
<dbReference type="SMART" id="SM00028">
    <property type="entry name" value="TPR"/>
    <property type="match status" value="5"/>
</dbReference>
<gene>
    <name evidence="3" type="ORF">GCM10007852_24710</name>
</gene>
<dbReference type="SUPFAM" id="SSF48452">
    <property type="entry name" value="TPR-like"/>
    <property type="match status" value="1"/>
</dbReference>